<accession>A0ABS3RY77</accession>
<evidence type="ECO:0000313" key="1">
    <source>
        <dbReference type="EMBL" id="MBO2461713.1"/>
    </source>
</evidence>
<evidence type="ECO:0000313" key="2">
    <source>
        <dbReference type="Proteomes" id="UP000680206"/>
    </source>
</evidence>
<sequence>MKVTFYGSSDDLVEVDGCPGVDEFGSYGEVWHGDLIAPGGPLAPGGAMRVHVFFDGCWHVSVGQVDETIPLPDWPIRFEQQKGYDGTPSPSVLLTVDAPDGVRLDNVHPDNKPKED</sequence>
<name>A0ABS3RY77_9ACTN</name>
<gene>
    <name evidence="1" type="ORF">J4709_29500</name>
</gene>
<proteinExistence type="predicted"/>
<keyword evidence="2" id="KW-1185">Reference proteome</keyword>
<organism evidence="1 2">
    <name type="scientific">Actinomadura violacea</name>
    <dbReference type="NCBI Taxonomy" id="2819934"/>
    <lineage>
        <taxon>Bacteria</taxon>
        <taxon>Bacillati</taxon>
        <taxon>Actinomycetota</taxon>
        <taxon>Actinomycetes</taxon>
        <taxon>Streptosporangiales</taxon>
        <taxon>Thermomonosporaceae</taxon>
        <taxon>Actinomadura</taxon>
    </lineage>
</organism>
<dbReference type="EMBL" id="JAGEPF010000018">
    <property type="protein sequence ID" value="MBO2461713.1"/>
    <property type="molecule type" value="Genomic_DNA"/>
</dbReference>
<comment type="caution">
    <text evidence="1">The sequence shown here is derived from an EMBL/GenBank/DDBJ whole genome shotgun (WGS) entry which is preliminary data.</text>
</comment>
<reference evidence="1 2" key="1">
    <citation type="submission" date="2021-03" db="EMBL/GenBank/DDBJ databases">
        <title>Actinomadura violae sp. nov., isolated from lichen in Thailand.</title>
        <authorList>
            <person name="Kanchanasin P."/>
            <person name="Saeng-In P."/>
            <person name="Phongsopitanun W."/>
            <person name="Yuki M."/>
            <person name="Kudo T."/>
            <person name="Ohkuma M."/>
            <person name="Tanasupawat S."/>
        </authorList>
    </citation>
    <scope>NUCLEOTIDE SEQUENCE [LARGE SCALE GENOMIC DNA]</scope>
    <source>
        <strain evidence="1 2">LCR2-06</strain>
    </source>
</reference>
<dbReference type="Proteomes" id="UP000680206">
    <property type="component" value="Unassembled WGS sequence"/>
</dbReference>
<protein>
    <submittedName>
        <fullName evidence="1">Uncharacterized protein</fullName>
    </submittedName>
</protein>
<dbReference type="RefSeq" id="WP_208245193.1">
    <property type="nucleotide sequence ID" value="NZ_JAGEPF010000018.1"/>
</dbReference>